<dbReference type="RefSeq" id="WP_023052284.1">
    <property type="nucleotide sequence ID" value="NZ_CP173065.2"/>
</dbReference>
<gene>
    <name evidence="5" type="ORF">HMPREF0202_02756</name>
</gene>
<organism evidence="5 6">
    <name type="scientific">Cetobacterium somerae ATCC BAA-474</name>
    <dbReference type="NCBI Taxonomy" id="1319815"/>
    <lineage>
        <taxon>Bacteria</taxon>
        <taxon>Fusobacteriati</taxon>
        <taxon>Fusobacteriota</taxon>
        <taxon>Fusobacteriia</taxon>
        <taxon>Fusobacteriales</taxon>
        <taxon>Fusobacteriaceae</taxon>
        <taxon>Cetobacterium</taxon>
    </lineage>
</organism>
<accession>U7V2M2</accession>
<comment type="caution">
    <text evidence="5">The sequence shown here is derived from an EMBL/GenBank/DDBJ whole genome shotgun (WGS) entry which is preliminary data.</text>
</comment>
<keyword evidence="1" id="KW-0805">Transcription regulation</keyword>
<dbReference type="AlphaFoldDB" id="U7V2M2"/>
<dbReference type="HOGENOM" id="CLU_2354652_0_0_0"/>
<dbReference type="Gene3D" id="1.10.10.10">
    <property type="entry name" value="Winged helix-like DNA-binding domain superfamily/Winged helix DNA-binding domain"/>
    <property type="match status" value="1"/>
</dbReference>
<evidence type="ECO:0000256" key="3">
    <source>
        <dbReference type="ARBA" id="ARBA00023163"/>
    </source>
</evidence>
<dbReference type="InterPro" id="IPR000835">
    <property type="entry name" value="HTH_MarR-typ"/>
</dbReference>
<keyword evidence="3" id="KW-0804">Transcription</keyword>
<evidence type="ECO:0000313" key="5">
    <source>
        <dbReference type="EMBL" id="ERT65761.1"/>
    </source>
</evidence>
<dbReference type="Pfam" id="PF13412">
    <property type="entry name" value="HTH_24"/>
    <property type="match status" value="1"/>
</dbReference>
<reference evidence="5 6" key="1">
    <citation type="submission" date="2013-08" db="EMBL/GenBank/DDBJ databases">
        <authorList>
            <person name="Weinstock G."/>
            <person name="Sodergren E."/>
            <person name="Wylie T."/>
            <person name="Fulton L."/>
            <person name="Fulton R."/>
            <person name="Fronick C."/>
            <person name="O'Laughlin M."/>
            <person name="Godfrey J."/>
            <person name="Miner T."/>
            <person name="Herter B."/>
            <person name="Appelbaum E."/>
            <person name="Cordes M."/>
            <person name="Lek S."/>
            <person name="Wollam A."/>
            <person name="Pepin K.H."/>
            <person name="Palsikar V.B."/>
            <person name="Mitreva M."/>
            <person name="Wilson R.K."/>
        </authorList>
    </citation>
    <scope>NUCLEOTIDE SEQUENCE [LARGE SCALE GENOMIC DNA]</scope>
    <source>
        <strain evidence="5 6">ATCC BAA-474</strain>
    </source>
</reference>
<keyword evidence="2" id="KW-0238">DNA-binding</keyword>
<name>U7V2M2_9FUSO</name>
<protein>
    <recommendedName>
        <fullName evidence="4">HTH marR-type domain-containing protein</fullName>
    </recommendedName>
</protein>
<evidence type="ECO:0000259" key="4">
    <source>
        <dbReference type="PROSITE" id="PS50995"/>
    </source>
</evidence>
<dbReference type="GO" id="GO:0003700">
    <property type="term" value="F:DNA-binding transcription factor activity"/>
    <property type="evidence" value="ECO:0007669"/>
    <property type="project" value="InterPro"/>
</dbReference>
<dbReference type="PROSITE" id="PS50995">
    <property type="entry name" value="HTH_MARR_2"/>
    <property type="match status" value="1"/>
</dbReference>
<dbReference type="PANTHER" id="PTHR42756:SF1">
    <property type="entry name" value="TRANSCRIPTIONAL REPRESSOR OF EMRAB OPERON"/>
    <property type="match status" value="1"/>
</dbReference>
<evidence type="ECO:0000256" key="1">
    <source>
        <dbReference type="ARBA" id="ARBA00023015"/>
    </source>
</evidence>
<sequence length="96" mass="11231">MCKTEIKKELGKYHINYTHERILRRINENPGITMCELTKGLDLSKGSVSLCIKRLEEENLIQKYGTFDDKRVFRLHPTKIGKDLCSKIKLIQILKI</sequence>
<dbReference type="PANTHER" id="PTHR42756">
    <property type="entry name" value="TRANSCRIPTIONAL REGULATOR, MARR"/>
    <property type="match status" value="1"/>
</dbReference>
<evidence type="ECO:0000256" key="2">
    <source>
        <dbReference type="ARBA" id="ARBA00023125"/>
    </source>
</evidence>
<dbReference type="Proteomes" id="UP000017081">
    <property type="component" value="Unassembled WGS sequence"/>
</dbReference>
<dbReference type="EMBL" id="AXZF01000161">
    <property type="protein sequence ID" value="ERT65761.1"/>
    <property type="molecule type" value="Genomic_DNA"/>
</dbReference>
<dbReference type="GO" id="GO:0003677">
    <property type="term" value="F:DNA binding"/>
    <property type="evidence" value="ECO:0007669"/>
    <property type="project" value="UniProtKB-KW"/>
</dbReference>
<feature type="domain" description="HTH marR-type" evidence="4">
    <location>
        <begin position="1"/>
        <end position="96"/>
    </location>
</feature>
<dbReference type="SMART" id="SM00347">
    <property type="entry name" value="HTH_MARR"/>
    <property type="match status" value="1"/>
</dbReference>
<dbReference type="STRING" id="1319815.HMPREF0202_02756"/>
<dbReference type="InterPro" id="IPR036388">
    <property type="entry name" value="WH-like_DNA-bd_sf"/>
</dbReference>
<dbReference type="InterPro" id="IPR036390">
    <property type="entry name" value="WH_DNA-bd_sf"/>
</dbReference>
<dbReference type="SUPFAM" id="SSF46785">
    <property type="entry name" value="Winged helix' DNA-binding domain"/>
    <property type="match status" value="1"/>
</dbReference>
<proteinExistence type="predicted"/>
<evidence type="ECO:0000313" key="6">
    <source>
        <dbReference type="Proteomes" id="UP000017081"/>
    </source>
</evidence>
<keyword evidence="6" id="KW-1185">Reference proteome</keyword>